<proteinExistence type="predicted"/>
<protein>
    <submittedName>
        <fullName evidence="2">Uncharacterized protein</fullName>
    </submittedName>
</protein>
<evidence type="ECO:0000313" key="3">
    <source>
        <dbReference type="Proteomes" id="UP000298416"/>
    </source>
</evidence>
<dbReference type="GO" id="GO:0009247">
    <property type="term" value="P:glycolipid biosynthetic process"/>
    <property type="evidence" value="ECO:0007669"/>
    <property type="project" value="TreeGrafter"/>
</dbReference>
<name>A0A8X8WP92_SALSN</name>
<reference evidence="2" key="2">
    <citation type="submission" date="2020-08" db="EMBL/GenBank/DDBJ databases">
        <title>Plant Genome Project.</title>
        <authorList>
            <person name="Zhang R.-G."/>
        </authorList>
    </citation>
    <scope>NUCLEOTIDE SEQUENCE</scope>
    <source>
        <strain evidence="2">Huo1</strain>
        <tissue evidence="2">Leaf</tissue>
    </source>
</reference>
<dbReference type="AlphaFoldDB" id="A0A8X8WP92"/>
<evidence type="ECO:0000256" key="1">
    <source>
        <dbReference type="SAM" id="MobiDB-lite"/>
    </source>
</evidence>
<evidence type="ECO:0000313" key="2">
    <source>
        <dbReference type="EMBL" id="KAG6398361.1"/>
    </source>
</evidence>
<gene>
    <name evidence="2" type="ORF">SASPL_139819</name>
</gene>
<dbReference type="GO" id="GO:0005739">
    <property type="term" value="C:mitochondrion"/>
    <property type="evidence" value="ECO:0007669"/>
    <property type="project" value="TreeGrafter"/>
</dbReference>
<feature type="region of interest" description="Disordered" evidence="1">
    <location>
        <begin position="1"/>
        <end position="32"/>
    </location>
</feature>
<dbReference type="GO" id="GO:0005811">
    <property type="term" value="C:lipid droplet"/>
    <property type="evidence" value="ECO:0007669"/>
    <property type="project" value="TreeGrafter"/>
</dbReference>
<feature type="compositionally biased region" description="Basic and acidic residues" evidence="1">
    <location>
        <begin position="213"/>
        <end position="233"/>
    </location>
</feature>
<feature type="region of interest" description="Disordered" evidence="1">
    <location>
        <begin position="213"/>
        <end position="293"/>
    </location>
</feature>
<accession>A0A8X8WP92</accession>
<dbReference type="EMBL" id="PNBA02000015">
    <property type="protein sequence ID" value="KAG6398361.1"/>
    <property type="molecule type" value="Genomic_DNA"/>
</dbReference>
<dbReference type="PANTHER" id="PTHR12286">
    <property type="entry name" value="SACCHAROPINE DEHYDROGENASE-LIKE OXIDOREDUCTASE"/>
    <property type="match status" value="1"/>
</dbReference>
<dbReference type="PANTHER" id="PTHR12286:SF5">
    <property type="entry name" value="SACCHAROPINE DEHYDROGENASE-LIKE OXIDOREDUCTASE"/>
    <property type="match status" value="1"/>
</dbReference>
<dbReference type="GO" id="GO:0005886">
    <property type="term" value="C:plasma membrane"/>
    <property type="evidence" value="ECO:0007669"/>
    <property type="project" value="TreeGrafter"/>
</dbReference>
<keyword evidence="3" id="KW-1185">Reference proteome</keyword>
<feature type="compositionally biased region" description="Basic and acidic residues" evidence="1">
    <location>
        <begin position="173"/>
        <end position="191"/>
    </location>
</feature>
<dbReference type="InterPro" id="IPR051276">
    <property type="entry name" value="Saccharopine_DH-like_oxidrdct"/>
</dbReference>
<dbReference type="Proteomes" id="UP000298416">
    <property type="component" value="Unassembled WGS sequence"/>
</dbReference>
<sequence length="436" mass="48986">MGWQPQRRDPTPLRRHFGPGLPRPPRLSGEDRAELRGALSESGCDYLDICGEPEFMERMEAAENGSLVVSACGRVEAYLSLESDRRIGVNYATYESAVLGVANADKLAELRRSGPRQLRPKIPRSAPRKRSVIEQQKELGLWALRLPSADSSVVRRTQAAFTKNPQGLAGMKESIEHAKSSERASEAESREMASAQVPVLVQPWTVQEEGAFRRGSGERYLQDSRMNTNDRRLGKLRPPQRPDPEPPYGLPDRGGADWDKQHRRYTQPTYRRPQHHQPDRYPPPPPYQPDRRRPYHLHQTRYPLPEHYQPFDYGEVITHTHSPTRDGDGELCDSEDSILDAELCDSENSILEAVAKKLMDHGLPSENWGSRKVEMADSKTNKLLGLQRSVESGHMTSGNEGDGAGDWVFDDPNDAAPVLPDDRDNLPKGGVCVRPD</sequence>
<feature type="region of interest" description="Disordered" evidence="1">
    <location>
        <begin position="164"/>
        <end position="194"/>
    </location>
</feature>
<feature type="region of interest" description="Disordered" evidence="1">
    <location>
        <begin position="391"/>
        <end position="436"/>
    </location>
</feature>
<reference evidence="2" key="1">
    <citation type="submission" date="2018-01" db="EMBL/GenBank/DDBJ databases">
        <authorList>
            <person name="Mao J.F."/>
        </authorList>
    </citation>
    <scope>NUCLEOTIDE SEQUENCE</scope>
    <source>
        <strain evidence="2">Huo1</strain>
        <tissue evidence="2">Leaf</tissue>
    </source>
</reference>
<comment type="caution">
    <text evidence="2">The sequence shown here is derived from an EMBL/GenBank/DDBJ whole genome shotgun (WGS) entry which is preliminary data.</text>
</comment>
<feature type="compositionally biased region" description="Pro residues" evidence="1">
    <location>
        <begin position="239"/>
        <end position="249"/>
    </location>
</feature>
<feature type="compositionally biased region" description="Basic and acidic residues" evidence="1">
    <location>
        <begin position="1"/>
        <end position="12"/>
    </location>
</feature>
<organism evidence="2">
    <name type="scientific">Salvia splendens</name>
    <name type="common">Scarlet sage</name>
    <dbReference type="NCBI Taxonomy" id="180675"/>
    <lineage>
        <taxon>Eukaryota</taxon>
        <taxon>Viridiplantae</taxon>
        <taxon>Streptophyta</taxon>
        <taxon>Embryophyta</taxon>
        <taxon>Tracheophyta</taxon>
        <taxon>Spermatophyta</taxon>
        <taxon>Magnoliopsida</taxon>
        <taxon>eudicotyledons</taxon>
        <taxon>Gunneridae</taxon>
        <taxon>Pentapetalae</taxon>
        <taxon>asterids</taxon>
        <taxon>lamiids</taxon>
        <taxon>Lamiales</taxon>
        <taxon>Lamiaceae</taxon>
        <taxon>Nepetoideae</taxon>
        <taxon>Mentheae</taxon>
        <taxon>Salviinae</taxon>
        <taxon>Salvia</taxon>
        <taxon>Salvia subgen. Calosphace</taxon>
        <taxon>core Calosphace</taxon>
    </lineage>
</organism>